<dbReference type="CDD" id="cd09087">
    <property type="entry name" value="Ape1-like_AP-endo"/>
    <property type="match status" value="1"/>
</dbReference>
<dbReference type="InterPro" id="IPR020848">
    <property type="entry name" value="AP_endonuclease_F1_CS"/>
</dbReference>
<keyword evidence="5 6" id="KW-0460">Magnesium</keyword>
<dbReference type="Gene3D" id="3.60.10.10">
    <property type="entry name" value="Endonuclease/exonuclease/phosphatase"/>
    <property type="match status" value="1"/>
</dbReference>
<dbReference type="GO" id="GO:0016829">
    <property type="term" value="F:lyase activity"/>
    <property type="evidence" value="ECO:0007669"/>
    <property type="project" value="UniProtKB-KW"/>
</dbReference>
<evidence type="ECO:0000259" key="8">
    <source>
        <dbReference type="Pfam" id="PF03372"/>
    </source>
</evidence>
<feature type="compositionally biased region" description="Basic residues" evidence="7">
    <location>
        <begin position="56"/>
        <end position="65"/>
    </location>
</feature>
<dbReference type="Proteomes" id="UP001150062">
    <property type="component" value="Unassembled WGS sequence"/>
</dbReference>
<gene>
    <name evidence="9" type="ORF">M0813_25083</name>
</gene>
<feature type="region of interest" description="Disordered" evidence="7">
    <location>
        <begin position="1"/>
        <end position="65"/>
    </location>
</feature>
<protein>
    <recommendedName>
        <fullName evidence="6">DNA-(apurinic or apyrimidinic site) endonuclease</fullName>
        <ecNumber evidence="6">3.1.-.-</ecNumber>
    </recommendedName>
</protein>
<evidence type="ECO:0000256" key="7">
    <source>
        <dbReference type="SAM" id="MobiDB-lite"/>
    </source>
</evidence>
<dbReference type="NCBIfam" id="TIGR00633">
    <property type="entry name" value="xth"/>
    <property type="match status" value="1"/>
</dbReference>
<keyword evidence="6" id="KW-0227">DNA damage</keyword>
<sequence length="404" mass="47216">MNTKSPELNNKKRKNPIPPLPNKSKIKQTEKPKQKKTRLNTKKQTEKQKPKQQNYLKRRSKGKKVLNKRSLRQTTLNFNKTGKLVVVKPQEAPNAQEQKLMPESLTIVTFNVNGLRSSLKNGDMKQTLLSLDADLLCLQETKTVERVLQLEGYADFWSHSTAKKGYSGTAIFTRYKPTQIKYSVLSMLGEKWCRTHPNIAEHVLWKEGRFLALEFETFWLINTYVPNSGSDLQRIKARTEIWDFTISQLLIQIDSKKPLIWCGDLNVAHQQIDVYDPSALGNSSGFTNQERQSFSNILQNKFVDIFRKIYPLTENKYTFWSMRQGLRFLNKGWRIDYFVTSHRIVNNVKTIEILDNVYGSDHCPVKISFKHRQQQPKEQQEVQQQETQQEKVKTDPKEKKKKQN</sequence>
<comment type="similarity">
    <text evidence="2 6">Belongs to the DNA repair enzymes AP/ExoA family.</text>
</comment>
<dbReference type="PROSITE" id="PS00728">
    <property type="entry name" value="AP_NUCLEASE_F1_3"/>
    <property type="match status" value="1"/>
</dbReference>
<dbReference type="PROSITE" id="PS00726">
    <property type="entry name" value="AP_NUCLEASE_F1_1"/>
    <property type="match status" value="1"/>
</dbReference>
<comment type="cofactor">
    <cofactor evidence="6">
        <name>Mg(2+)</name>
        <dbReference type="ChEBI" id="CHEBI:18420"/>
    </cofactor>
    <cofactor evidence="6">
        <name>Mn(2+)</name>
        <dbReference type="ChEBI" id="CHEBI:29035"/>
    </cofactor>
    <text evidence="6">Probably binds two magnesium or manganese ions per subunit.</text>
</comment>
<dbReference type="InterPro" id="IPR004808">
    <property type="entry name" value="AP_endonuc_1"/>
</dbReference>
<keyword evidence="9" id="KW-0456">Lyase</keyword>
<accession>A0ABQ8Y463</accession>
<dbReference type="InterPro" id="IPR036691">
    <property type="entry name" value="Endo/exonu/phosph_ase_sf"/>
</dbReference>
<keyword evidence="10" id="KW-1185">Reference proteome</keyword>
<keyword evidence="6" id="KW-0234">DNA repair</keyword>
<evidence type="ECO:0000313" key="10">
    <source>
        <dbReference type="Proteomes" id="UP001150062"/>
    </source>
</evidence>
<organism evidence="9 10">
    <name type="scientific">Anaeramoeba flamelloides</name>
    <dbReference type="NCBI Taxonomy" id="1746091"/>
    <lineage>
        <taxon>Eukaryota</taxon>
        <taxon>Metamonada</taxon>
        <taxon>Anaeramoebidae</taxon>
        <taxon>Anaeramoeba</taxon>
    </lineage>
</organism>
<dbReference type="EMBL" id="JAOAOG010000221">
    <property type="protein sequence ID" value="KAJ6239621.1"/>
    <property type="molecule type" value="Genomic_DNA"/>
</dbReference>
<name>A0ABQ8Y463_9EUKA</name>
<evidence type="ECO:0000256" key="3">
    <source>
        <dbReference type="ARBA" id="ARBA00022723"/>
    </source>
</evidence>
<feature type="compositionally biased region" description="Basic and acidic residues" evidence="7">
    <location>
        <begin position="388"/>
        <end position="398"/>
    </location>
</feature>
<evidence type="ECO:0000256" key="1">
    <source>
        <dbReference type="ARBA" id="ARBA00001936"/>
    </source>
</evidence>
<feature type="region of interest" description="Disordered" evidence="7">
    <location>
        <begin position="371"/>
        <end position="404"/>
    </location>
</feature>
<evidence type="ECO:0000256" key="2">
    <source>
        <dbReference type="ARBA" id="ARBA00007092"/>
    </source>
</evidence>
<proteinExistence type="inferred from homology"/>
<keyword evidence="3 6" id="KW-0479">Metal-binding</keyword>
<dbReference type="NCBIfam" id="TIGR00195">
    <property type="entry name" value="exoDNase_III"/>
    <property type="match status" value="1"/>
</dbReference>
<dbReference type="InterPro" id="IPR005135">
    <property type="entry name" value="Endo/exonuclease/phosphatase"/>
</dbReference>
<dbReference type="InterPro" id="IPR020847">
    <property type="entry name" value="AP_endonuclease_F1_BS"/>
</dbReference>
<evidence type="ECO:0000313" key="9">
    <source>
        <dbReference type="EMBL" id="KAJ6239621.1"/>
    </source>
</evidence>
<dbReference type="PANTHER" id="PTHR22748:SF6">
    <property type="entry name" value="DNA-(APURINIC OR APYRIMIDINIC SITE) ENDONUCLEASE"/>
    <property type="match status" value="1"/>
</dbReference>
<dbReference type="SUPFAM" id="SSF56219">
    <property type="entry name" value="DNase I-like"/>
    <property type="match status" value="1"/>
</dbReference>
<comment type="caution">
    <text evidence="9">The sequence shown here is derived from an EMBL/GenBank/DDBJ whole genome shotgun (WGS) entry which is preliminary data.</text>
</comment>
<evidence type="ECO:0000256" key="4">
    <source>
        <dbReference type="ARBA" id="ARBA00022801"/>
    </source>
</evidence>
<comment type="cofactor">
    <cofactor evidence="1">
        <name>Mn(2+)</name>
        <dbReference type="ChEBI" id="CHEBI:29035"/>
    </cofactor>
</comment>
<feature type="domain" description="Endonuclease/exonuclease/phosphatase" evidence="8">
    <location>
        <begin position="108"/>
        <end position="362"/>
    </location>
</feature>
<evidence type="ECO:0000256" key="5">
    <source>
        <dbReference type="ARBA" id="ARBA00022842"/>
    </source>
</evidence>
<evidence type="ECO:0000256" key="6">
    <source>
        <dbReference type="RuleBase" id="RU362131"/>
    </source>
</evidence>
<dbReference type="PANTHER" id="PTHR22748">
    <property type="entry name" value="AP ENDONUCLEASE"/>
    <property type="match status" value="1"/>
</dbReference>
<keyword evidence="4" id="KW-0378">Hydrolase</keyword>
<dbReference type="EC" id="3.1.-.-" evidence="6"/>
<dbReference type="PROSITE" id="PS51435">
    <property type="entry name" value="AP_NUCLEASE_F1_4"/>
    <property type="match status" value="1"/>
</dbReference>
<reference evidence="9" key="1">
    <citation type="submission" date="2022-08" db="EMBL/GenBank/DDBJ databases">
        <title>Novel sulfate-reducing endosymbionts in the free-living metamonad Anaeramoeba.</title>
        <authorList>
            <person name="Jerlstrom-Hultqvist J."/>
            <person name="Cepicka I."/>
            <person name="Gallot-Lavallee L."/>
            <person name="Salas-Leiva D."/>
            <person name="Curtis B.A."/>
            <person name="Zahonova K."/>
            <person name="Pipaliya S."/>
            <person name="Dacks J."/>
            <person name="Roger A.J."/>
        </authorList>
    </citation>
    <scope>NUCLEOTIDE SEQUENCE</scope>
    <source>
        <strain evidence="9">Schooner1</strain>
    </source>
</reference>
<dbReference type="Pfam" id="PF03372">
    <property type="entry name" value="Exo_endo_phos"/>
    <property type="match status" value="1"/>
</dbReference>